<proteinExistence type="predicted"/>
<name>A0AAU7PII6_9CAUD</name>
<sequence length="115" mass="13779">MFKILFLVAAAAIYWKIPARLWRGLLWVYYEYRIGKVYHYLEYRFHGNHYHTRRSGPLNDLEGNGLLCEVKKRGGVVTYHKEGTKEQIAEIIEWRANELVERQGRIFEHANNNRK</sequence>
<dbReference type="EMBL" id="PP595732">
    <property type="protein sequence ID" value="XBS49984.1"/>
    <property type="molecule type" value="Genomic_DNA"/>
</dbReference>
<organism evidence="1">
    <name type="scientific">Salmonella phage SalP219</name>
    <dbReference type="NCBI Taxonomy" id="3158864"/>
    <lineage>
        <taxon>Viruses</taxon>
        <taxon>Duplodnaviria</taxon>
        <taxon>Heunggongvirae</taxon>
        <taxon>Uroviricota</taxon>
        <taxon>Caudoviricetes</taxon>
        <taxon>Vequintavirinae</taxon>
        <taxon>Seunavirus</taxon>
    </lineage>
</organism>
<protein>
    <submittedName>
        <fullName evidence="1">Uncharacterized protein</fullName>
    </submittedName>
</protein>
<evidence type="ECO:0000313" key="1">
    <source>
        <dbReference type="EMBL" id="XBS49984.1"/>
    </source>
</evidence>
<accession>A0AAU7PII6</accession>
<reference evidence="1" key="1">
    <citation type="submission" date="2024-04" db="EMBL/GenBank/DDBJ databases">
        <authorList>
            <person name="Jaglan A.B."/>
            <person name="Vashisth M."/>
            <person name="Anand T."/>
            <person name="Virmani N."/>
            <person name="Bera B."/>
            <person name="Vaid R."/>
        </authorList>
    </citation>
    <scope>NUCLEOTIDE SEQUENCE</scope>
</reference>